<dbReference type="VEuPathDB" id="TrichDB:TVAG_130970"/>
<accession>A2EPM0</accession>
<dbReference type="OrthoDB" id="10251605at2759"/>
<name>A2EPM0_TRIV3</name>
<proteinExistence type="predicted"/>
<dbReference type="VEuPathDB" id="TrichDB:TVAGG3_0603050"/>
<keyword evidence="4" id="KW-0853">WD repeat</keyword>
<evidence type="ECO:0000313" key="7">
    <source>
        <dbReference type="EMBL" id="EAY05363.1"/>
    </source>
</evidence>
<dbReference type="InParanoid" id="A2EPM0"/>
<dbReference type="InterPro" id="IPR001680">
    <property type="entry name" value="WD40_rpt"/>
</dbReference>
<feature type="domain" description="Katanin p80 subunit C-terminal" evidence="6">
    <location>
        <begin position="394"/>
        <end position="543"/>
    </location>
</feature>
<dbReference type="PANTHER" id="PTHR19845">
    <property type="entry name" value="KATANIN P80 SUBUNIT"/>
    <property type="match status" value="1"/>
</dbReference>
<dbReference type="SUPFAM" id="SSF50978">
    <property type="entry name" value="WD40 repeat-like"/>
    <property type="match status" value="1"/>
</dbReference>
<dbReference type="InterPro" id="IPR015943">
    <property type="entry name" value="WD40/YVTN_repeat-like_dom_sf"/>
</dbReference>
<evidence type="ECO:0000256" key="3">
    <source>
        <dbReference type="ARBA" id="ARBA00023212"/>
    </source>
</evidence>
<dbReference type="Pfam" id="PF00400">
    <property type="entry name" value="WD40"/>
    <property type="match status" value="4"/>
</dbReference>
<evidence type="ECO:0000259" key="6">
    <source>
        <dbReference type="Pfam" id="PF13925"/>
    </source>
</evidence>
<keyword evidence="2" id="KW-0963">Cytoplasm</keyword>
<evidence type="ECO:0000256" key="2">
    <source>
        <dbReference type="ARBA" id="ARBA00022490"/>
    </source>
</evidence>
<reference evidence="7" key="1">
    <citation type="submission" date="2006-10" db="EMBL/GenBank/DDBJ databases">
        <authorList>
            <person name="Amadeo P."/>
            <person name="Zhao Q."/>
            <person name="Wortman J."/>
            <person name="Fraser-Liggett C."/>
            <person name="Carlton J."/>
        </authorList>
    </citation>
    <scope>NUCLEOTIDE SEQUENCE</scope>
    <source>
        <strain evidence="7">G3</strain>
    </source>
</reference>
<protein>
    <recommendedName>
        <fullName evidence="6">Katanin p80 subunit C-terminal domain-containing protein</fullName>
    </recommendedName>
</protein>
<feature type="repeat" description="WD" evidence="4">
    <location>
        <begin position="177"/>
        <end position="218"/>
    </location>
</feature>
<dbReference type="RefSeq" id="XP_001317586.1">
    <property type="nucleotide sequence ID" value="XM_001317551.1"/>
</dbReference>
<dbReference type="FunFam" id="2.130.10.10:FF:002023">
    <property type="entry name" value="Uncharacterized protein"/>
    <property type="match status" value="1"/>
</dbReference>
<keyword evidence="3" id="KW-0206">Cytoskeleton</keyword>
<dbReference type="EMBL" id="DS113450">
    <property type="protein sequence ID" value="EAY05363.1"/>
    <property type="molecule type" value="Genomic_DNA"/>
</dbReference>
<sequence>MSTQKTIIAHEGDVNCVALGQATGTVFATGGEDRLVNLWMYGGKNPKVTLGPFQSGVTACRFNMYEDKLLGGNTGGTVILFDLNNQRNEATWSAHRSVVNDLCFHTQNSNMILTCGYDGKVNVLSKSQRHPVQWYANHRGSANSIDISPDGKLVASGGADKTVRVFDLAMSKELFKFQCHEDAVTCVRFHPTEPILASCGLDRAVHFYDVSLGKEIQVSFPLDSHSIDLIRFAPEDPVLLSASTDFIRLLGWEPAQIYGKIPFGAFKPRDLCVAQNEITIASTEKDRVIITKRKTDGLQPFTNSKNKNKQQPKHFFDDIPNPSNGGRSTPRLIDMESLAKKSRSMSECSTGDEPEPEITPRGRLLRPGSVGNKDSEQKSMSHSSSGSVYNEFRKDRTQFMTFMNERYSRFARINEALDSQSLLDLLKEAAESTKQSSEILSIIAMKPEAITLDHASYIMQIAAIAIKSNPDLAVSTIETMMQSFGAFVRATLATPSSGVDLAFDERKQKCNAFTSAFRQVAPALKQISNSSSESSDAARDLIEQWRVFLK</sequence>
<dbReference type="GO" id="GO:0007019">
    <property type="term" value="P:microtubule depolymerization"/>
    <property type="evidence" value="ECO:0000318"/>
    <property type="project" value="GO_Central"/>
</dbReference>
<keyword evidence="8" id="KW-1185">Reference proteome</keyword>
<evidence type="ECO:0000256" key="4">
    <source>
        <dbReference type="PROSITE-ProRule" id="PRU00221"/>
    </source>
</evidence>
<feature type="repeat" description="WD" evidence="4">
    <location>
        <begin position="135"/>
        <end position="176"/>
    </location>
</feature>
<dbReference type="AlphaFoldDB" id="A2EPM0"/>
<dbReference type="GO" id="GO:0008352">
    <property type="term" value="C:katanin complex"/>
    <property type="evidence" value="ECO:0000318"/>
    <property type="project" value="GO_Central"/>
</dbReference>
<comment type="subcellular location">
    <subcellularLocation>
        <location evidence="1">Cytoplasm</location>
        <location evidence="1">Cytoskeleton</location>
    </subcellularLocation>
</comment>
<dbReference type="KEGG" id="tva:4763228"/>
<dbReference type="GO" id="GO:0008017">
    <property type="term" value="F:microtubule binding"/>
    <property type="evidence" value="ECO:0007669"/>
    <property type="project" value="InterPro"/>
</dbReference>
<feature type="repeat" description="WD" evidence="4">
    <location>
        <begin position="7"/>
        <end position="39"/>
    </location>
</feature>
<dbReference type="PROSITE" id="PS50082">
    <property type="entry name" value="WD_REPEATS_2"/>
    <property type="match status" value="3"/>
</dbReference>
<organism evidence="7 8">
    <name type="scientific">Trichomonas vaginalis (strain ATCC PRA-98 / G3)</name>
    <dbReference type="NCBI Taxonomy" id="412133"/>
    <lineage>
        <taxon>Eukaryota</taxon>
        <taxon>Metamonada</taxon>
        <taxon>Parabasalia</taxon>
        <taxon>Trichomonadida</taxon>
        <taxon>Trichomonadidae</taxon>
        <taxon>Trichomonas</taxon>
    </lineage>
</organism>
<dbReference type="Pfam" id="PF13925">
    <property type="entry name" value="Katanin_con80"/>
    <property type="match status" value="1"/>
</dbReference>
<dbReference type="PROSITE" id="PS50294">
    <property type="entry name" value="WD_REPEATS_REGION"/>
    <property type="match status" value="2"/>
</dbReference>
<evidence type="ECO:0000313" key="8">
    <source>
        <dbReference type="Proteomes" id="UP000001542"/>
    </source>
</evidence>
<dbReference type="PANTHER" id="PTHR19845:SF0">
    <property type="entry name" value="KATANIN P80 WD40 REPEAT-CONTAINING SUBUNIT B1"/>
    <property type="match status" value="1"/>
</dbReference>
<evidence type="ECO:0000256" key="5">
    <source>
        <dbReference type="SAM" id="MobiDB-lite"/>
    </source>
</evidence>
<dbReference type="CDD" id="cd00200">
    <property type="entry name" value="WD40"/>
    <property type="match status" value="1"/>
</dbReference>
<dbReference type="SMART" id="SM00320">
    <property type="entry name" value="WD40"/>
    <property type="match status" value="6"/>
</dbReference>
<dbReference type="InterPro" id="IPR028021">
    <property type="entry name" value="Katanin_C-terminal"/>
</dbReference>
<evidence type="ECO:0000256" key="1">
    <source>
        <dbReference type="ARBA" id="ARBA00004245"/>
    </source>
</evidence>
<dbReference type="Proteomes" id="UP000001542">
    <property type="component" value="Unassembled WGS sequence"/>
</dbReference>
<dbReference type="Gene3D" id="2.130.10.10">
    <property type="entry name" value="YVTN repeat-like/Quinoprotein amine dehydrogenase"/>
    <property type="match status" value="2"/>
</dbReference>
<feature type="region of interest" description="Disordered" evidence="5">
    <location>
        <begin position="294"/>
        <end position="389"/>
    </location>
</feature>
<dbReference type="eggNOG" id="KOG0267">
    <property type="taxonomic scope" value="Eukaryota"/>
</dbReference>
<reference evidence="7" key="2">
    <citation type="journal article" date="2007" name="Science">
        <title>Draft genome sequence of the sexually transmitted pathogen Trichomonas vaginalis.</title>
        <authorList>
            <person name="Carlton J.M."/>
            <person name="Hirt R.P."/>
            <person name="Silva J.C."/>
            <person name="Delcher A.L."/>
            <person name="Schatz M."/>
            <person name="Zhao Q."/>
            <person name="Wortman J.R."/>
            <person name="Bidwell S.L."/>
            <person name="Alsmark U.C.M."/>
            <person name="Besteiro S."/>
            <person name="Sicheritz-Ponten T."/>
            <person name="Noel C.J."/>
            <person name="Dacks J.B."/>
            <person name="Foster P.G."/>
            <person name="Simillion C."/>
            <person name="Van de Peer Y."/>
            <person name="Miranda-Saavedra D."/>
            <person name="Barton G.J."/>
            <person name="Westrop G.D."/>
            <person name="Mueller S."/>
            <person name="Dessi D."/>
            <person name="Fiori P.L."/>
            <person name="Ren Q."/>
            <person name="Paulsen I."/>
            <person name="Zhang H."/>
            <person name="Bastida-Corcuera F.D."/>
            <person name="Simoes-Barbosa A."/>
            <person name="Brown M.T."/>
            <person name="Hayes R.D."/>
            <person name="Mukherjee M."/>
            <person name="Okumura C.Y."/>
            <person name="Schneider R."/>
            <person name="Smith A.J."/>
            <person name="Vanacova S."/>
            <person name="Villalvazo M."/>
            <person name="Haas B.J."/>
            <person name="Pertea M."/>
            <person name="Feldblyum T.V."/>
            <person name="Utterback T.R."/>
            <person name="Shu C.L."/>
            <person name="Osoegawa K."/>
            <person name="de Jong P.J."/>
            <person name="Hrdy I."/>
            <person name="Horvathova L."/>
            <person name="Zubacova Z."/>
            <person name="Dolezal P."/>
            <person name="Malik S.B."/>
            <person name="Logsdon J.M. Jr."/>
            <person name="Henze K."/>
            <person name="Gupta A."/>
            <person name="Wang C.C."/>
            <person name="Dunne R.L."/>
            <person name="Upcroft J.A."/>
            <person name="Upcroft P."/>
            <person name="White O."/>
            <person name="Salzberg S.L."/>
            <person name="Tang P."/>
            <person name="Chiu C.-H."/>
            <person name="Lee Y.-S."/>
            <person name="Embley T.M."/>
            <person name="Coombs G.H."/>
            <person name="Mottram J.C."/>
            <person name="Tachezy J."/>
            <person name="Fraser-Liggett C.M."/>
            <person name="Johnson P.J."/>
        </authorList>
    </citation>
    <scope>NUCLEOTIDE SEQUENCE [LARGE SCALE GENOMIC DNA]</scope>
    <source>
        <strain evidence="7">G3</strain>
    </source>
</reference>
<dbReference type="STRING" id="5722.A2EPM0"/>
<dbReference type="SMR" id="A2EPM0"/>
<dbReference type="InterPro" id="IPR036322">
    <property type="entry name" value="WD40_repeat_dom_sf"/>
</dbReference>
<gene>
    <name evidence="7" type="ORF">TVAG_130970</name>
</gene>
<dbReference type="OMA" id="HSTIMAV"/>